<evidence type="ECO:0000313" key="3">
    <source>
        <dbReference type="Proteomes" id="UP001345013"/>
    </source>
</evidence>
<name>A0ABR0K3D3_9EURO</name>
<dbReference type="Proteomes" id="UP001345013">
    <property type="component" value="Unassembled WGS sequence"/>
</dbReference>
<sequence length="186" mass="20945">MSPVQDGRAESSEQSPYGQRSIAPSKSLCLPNNECPKYSFEATRYQIAGLENIDLKIVPPPEVRPVAGKTIEAVVIDTEAEKMVRDLASTTFVSGLLQTIQTASQLDDFTDDVIEAVSQPTHRAHMEFSHLLKHVPYYEARQAVMSAISKKLREEKRGHCCLIPRKPGWGWHARYEQHAFAYTFNL</sequence>
<keyword evidence="3" id="KW-1185">Reference proteome</keyword>
<accession>A0ABR0K3D3</accession>
<evidence type="ECO:0000256" key="1">
    <source>
        <dbReference type="SAM" id="MobiDB-lite"/>
    </source>
</evidence>
<reference evidence="2 3" key="1">
    <citation type="submission" date="2023-08" db="EMBL/GenBank/DDBJ databases">
        <title>Black Yeasts Isolated from many extreme environments.</title>
        <authorList>
            <person name="Coleine C."/>
            <person name="Stajich J.E."/>
            <person name="Selbmann L."/>
        </authorList>
    </citation>
    <scope>NUCLEOTIDE SEQUENCE [LARGE SCALE GENOMIC DNA]</scope>
    <source>
        <strain evidence="2 3">CCFEE 5885</strain>
    </source>
</reference>
<gene>
    <name evidence="2" type="ORF">LTR24_007434</name>
</gene>
<protein>
    <recommendedName>
        <fullName evidence="4">Vitellogenin</fullName>
    </recommendedName>
</protein>
<dbReference type="EMBL" id="JAVRRG010000111">
    <property type="protein sequence ID" value="KAK5084881.1"/>
    <property type="molecule type" value="Genomic_DNA"/>
</dbReference>
<evidence type="ECO:0000313" key="2">
    <source>
        <dbReference type="EMBL" id="KAK5084881.1"/>
    </source>
</evidence>
<organism evidence="2 3">
    <name type="scientific">Lithohypha guttulata</name>
    <dbReference type="NCBI Taxonomy" id="1690604"/>
    <lineage>
        <taxon>Eukaryota</taxon>
        <taxon>Fungi</taxon>
        <taxon>Dikarya</taxon>
        <taxon>Ascomycota</taxon>
        <taxon>Pezizomycotina</taxon>
        <taxon>Eurotiomycetes</taxon>
        <taxon>Chaetothyriomycetidae</taxon>
        <taxon>Chaetothyriales</taxon>
        <taxon>Trichomeriaceae</taxon>
        <taxon>Lithohypha</taxon>
    </lineage>
</organism>
<feature type="region of interest" description="Disordered" evidence="1">
    <location>
        <begin position="1"/>
        <end position="25"/>
    </location>
</feature>
<feature type="compositionally biased region" description="Polar residues" evidence="1">
    <location>
        <begin position="12"/>
        <end position="24"/>
    </location>
</feature>
<proteinExistence type="predicted"/>
<evidence type="ECO:0008006" key="4">
    <source>
        <dbReference type="Google" id="ProtNLM"/>
    </source>
</evidence>
<comment type="caution">
    <text evidence="2">The sequence shown here is derived from an EMBL/GenBank/DDBJ whole genome shotgun (WGS) entry which is preliminary data.</text>
</comment>